<keyword evidence="1" id="KW-0862">Zinc</keyword>
<dbReference type="InterPro" id="IPR011032">
    <property type="entry name" value="GroES-like_sf"/>
</dbReference>
<dbReference type="CDD" id="cd05289">
    <property type="entry name" value="MDR_like_2"/>
    <property type="match status" value="1"/>
</dbReference>
<evidence type="ECO:0000259" key="3">
    <source>
        <dbReference type="PROSITE" id="PS50089"/>
    </source>
</evidence>
<dbReference type="InterPro" id="IPR001841">
    <property type="entry name" value="Znf_RING"/>
</dbReference>
<feature type="domain" description="RING-type" evidence="3">
    <location>
        <begin position="235"/>
        <end position="282"/>
    </location>
</feature>
<proteinExistence type="predicted"/>
<evidence type="ECO:0000313" key="5">
    <source>
        <dbReference type="EMBL" id="KPM45935.1"/>
    </source>
</evidence>
<dbReference type="STRING" id="78410.A0A0P7C1S7"/>
<dbReference type="EMBL" id="LKCW01000004">
    <property type="protein sequence ID" value="KPM45935.1"/>
    <property type="molecule type" value="Genomic_DNA"/>
</dbReference>
<evidence type="ECO:0000313" key="6">
    <source>
        <dbReference type="Proteomes" id="UP000050424"/>
    </source>
</evidence>
<organism evidence="5 6">
    <name type="scientific">Neonectria ditissima</name>
    <dbReference type="NCBI Taxonomy" id="78410"/>
    <lineage>
        <taxon>Eukaryota</taxon>
        <taxon>Fungi</taxon>
        <taxon>Dikarya</taxon>
        <taxon>Ascomycota</taxon>
        <taxon>Pezizomycotina</taxon>
        <taxon>Sordariomycetes</taxon>
        <taxon>Hypocreomycetidae</taxon>
        <taxon>Hypocreales</taxon>
        <taxon>Nectriaceae</taxon>
        <taxon>Neonectria</taxon>
    </lineage>
</organism>
<dbReference type="Pfam" id="PF08240">
    <property type="entry name" value="ADH_N"/>
    <property type="match status" value="1"/>
</dbReference>
<comment type="caution">
    <text evidence="5">The sequence shown here is derived from an EMBL/GenBank/DDBJ whole genome shotgun (WGS) entry which is preliminary data.</text>
</comment>
<dbReference type="Gene3D" id="3.30.40.10">
    <property type="entry name" value="Zinc/RING finger domain, C3HC4 (zinc finger)"/>
    <property type="match status" value="1"/>
</dbReference>
<dbReference type="Pfam" id="PF13639">
    <property type="entry name" value="zf-RING_2"/>
    <property type="match status" value="1"/>
</dbReference>
<dbReference type="CDD" id="cd16494">
    <property type="entry name" value="RING-CH-C4HC3_ZSWM2"/>
    <property type="match status" value="1"/>
</dbReference>
<dbReference type="AlphaFoldDB" id="A0A0P7C1S7"/>
<evidence type="ECO:0000256" key="2">
    <source>
        <dbReference type="SAM" id="MobiDB-lite"/>
    </source>
</evidence>
<feature type="region of interest" description="Disordered" evidence="2">
    <location>
        <begin position="1"/>
        <end position="82"/>
    </location>
</feature>
<dbReference type="GO" id="GO:0008270">
    <property type="term" value="F:zinc ion binding"/>
    <property type="evidence" value="ECO:0007669"/>
    <property type="project" value="UniProtKB-KW"/>
</dbReference>
<dbReference type="Proteomes" id="UP000050424">
    <property type="component" value="Unassembled WGS sequence"/>
</dbReference>
<accession>A0A0P7C1S7</accession>
<dbReference type="SMART" id="SM00829">
    <property type="entry name" value="PKS_ER"/>
    <property type="match status" value="1"/>
</dbReference>
<dbReference type="Gene3D" id="3.40.50.720">
    <property type="entry name" value="NAD(P)-binding Rossmann-like Domain"/>
    <property type="match status" value="1"/>
</dbReference>
<reference evidence="5 6" key="1">
    <citation type="submission" date="2015-09" db="EMBL/GenBank/DDBJ databases">
        <title>Draft genome of a European isolate of the apple canker pathogen Neonectria ditissima.</title>
        <authorList>
            <person name="Gomez-Cortecero A."/>
            <person name="Harrison R.J."/>
            <person name="Armitage A.D."/>
        </authorList>
    </citation>
    <scope>NUCLEOTIDE SEQUENCE [LARGE SCALE GENOMIC DNA]</scope>
    <source>
        <strain evidence="5 6">R09/05</strain>
    </source>
</reference>
<dbReference type="PANTHER" id="PTHR21540">
    <property type="entry name" value="RING FINGER AND SWIM DOMAIN-CONTAINING PROTEIN 2"/>
    <property type="match status" value="1"/>
</dbReference>
<feature type="compositionally biased region" description="Polar residues" evidence="2">
    <location>
        <begin position="1"/>
        <end position="17"/>
    </location>
</feature>
<dbReference type="InterPro" id="IPR036291">
    <property type="entry name" value="NAD(P)-bd_dom_sf"/>
</dbReference>
<gene>
    <name evidence="5" type="ORF">AK830_g617</name>
</gene>
<dbReference type="GO" id="GO:0016491">
    <property type="term" value="F:oxidoreductase activity"/>
    <property type="evidence" value="ECO:0007669"/>
    <property type="project" value="InterPro"/>
</dbReference>
<dbReference type="SUPFAM" id="SSF57850">
    <property type="entry name" value="RING/U-box"/>
    <property type="match status" value="1"/>
</dbReference>
<dbReference type="SUPFAM" id="SSF51735">
    <property type="entry name" value="NAD(P)-binding Rossmann-fold domains"/>
    <property type="match status" value="1"/>
</dbReference>
<dbReference type="InterPro" id="IPR020843">
    <property type="entry name" value="ER"/>
</dbReference>
<feature type="domain" description="SWIM-type" evidence="4">
    <location>
        <begin position="138"/>
        <end position="170"/>
    </location>
</feature>
<dbReference type="GO" id="GO:0061630">
    <property type="term" value="F:ubiquitin protein ligase activity"/>
    <property type="evidence" value="ECO:0007669"/>
    <property type="project" value="InterPro"/>
</dbReference>
<dbReference type="PROSITE" id="PS50966">
    <property type="entry name" value="ZF_SWIM"/>
    <property type="match status" value="1"/>
</dbReference>
<keyword evidence="1" id="KW-0863">Zinc-finger</keyword>
<feature type="compositionally biased region" description="Low complexity" evidence="2">
    <location>
        <begin position="18"/>
        <end position="33"/>
    </location>
</feature>
<dbReference type="InterPro" id="IPR039903">
    <property type="entry name" value="Zswim2"/>
</dbReference>
<dbReference type="InterPro" id="IPR013083">
    <property type="entry name" value="Znf_RING/FYVE/PHD"/>
</dbReference>
<dbReference type="SUPFAM" id="SSF50129">
    <property type="entry name" value="GroES-like"/>
    <property type="match status" value="1"/>
</dbReference>
<keyword evidence="6" id="KW-1185">Reference proteome</keyword>
<dbReference type="InterPro" id="IPR013154">
    <property type="entry name" value="ADH-like_N"/>
</dbReference>
<protein>
    <submittedName>
        <fullName evidence="5">Uncharacterized protein</fullName>
    </submittedName>
</protein>
<dbReference type="OrthoDB" id="191139at2759"/>
<name>A0A0P7C1S7_9HYPO</name>
<keyword evidence="1" id="KW-0479">Metal-binding</keyword>
<dbReference type="Gene3D" id="3.90.180.10">
    <property type="entry name" value="Medium-chain alcohol dehydrogenases, catalytic domain"/>
    <property type="match status" value="1"/>
</dbReference>
<evidence type="ECO:0000259" key="4">
    <source>
        <dbReference type="PROSITE" id="PS50966"/>
    </source>
</evidence>
<dbReference type="PANTHER" id="PTHR21540:SF0">
    <property type="entry name" value="PHD FAMILY PROTEIN"/>
    <property type="match status" value="1"/>
</dbReference>
<dbReference type="PROSITE" id="PS50089">
    <property type="entry name" value="ZF_RING_2"/>
    <property type="match status" value="1"/>
</dbReference>
<sequence length="630" mass="68159">MGSSTTQSAKSGTTSASARNPTTPLRARPAAPTSKAGQTPDHLVDLTGVSPSTSARKRKANEGANNPAGSAKKVKAEKAALEPEKRLRRFRDHAPEAFHKVYERALGQRFYVLNRTRGGTDECPEETVEMTGSTGNIYTVHIAQQPRCNCPHALQGNQCKHVLYVHAQIPPHIDILANTPQVLKRVLDAPFEMVYQLALLSSELRAIFAAAPPISGSGAAQKTESDKRKPVEGDCPICYCELDGGSEGVVWCRAACGQNIHEHCFKMWARTKQGDVTCPLCRSVWRDGEGALGKVRKEEGEMEEGYLNVADQVGVSRVRELTISCADSYPIKMGIEGAGIVAAVGSGVKTLKVGDEVYGFNMDKPIPRMPQAGFASQYAVAEERFLIHKPAHLSFEEAASFPGLVITALQTIRRGLQLRGEETLEGRTVYIPGALSGSGSLAVQVARNVFGAGKIISTASTAKMPLVEQYLPGMIDQLVDYQKEDVRAVVGRGTVDFALATQWATFDESVALLKPDSGTLVSIASVPTKETLRGLLGDRMPAWLGWLVGMAQLWYRWKLRGTAIRYEFMSGSPNVREDMEAAGEVIARGKIKAVMTVVELEDVDEVRRACGRVATGKGGLGKLVVRIAKE</sequence>
<evidence type="ECO:0000256" key="1">
    <source>
        <dbReference type="PROSITE-ProRule" id="PRU00175"/>
    </source>
</evidence>
<dbReference type="InterPro" id="IPR007527">
    <property type="entry name" value="Znf_SWIM"/>
</dbReference>